<keyword evidence="3" id="KW-1185">Reference proteome</keyword>
<sequence length="138" mass="15645">MMKRIIPISLWSFSVGLVVQFLFCCLYISSLIKGLDLSLLFILSLYLISETLLIGLFLFFAVTVPAGSLLLRWLKKEDPRYYPLSVLFLCLLLTGVVSGWTGYFDWLLSAFLFPAAFIFGGLWWNRIELEGYIPASAA</sequence>
<comment type="caution">
    <text evidence="2">The sequence shown here is derived from an EMBL/GenBank/DDBJ whole genome shotgun (WGS) entry which is preliminary data.</text>
</comment>
<dbReference type="Proteomes" id="UP001595843">
    <property type="component" value="Unassembled WGS sequence"/>
</dbReference>
<keyword evidence="1" id="KW-0472">Membrane</keyword>
<keyword evidence="1" id="KW-1133">Transmembrane helix</keyword>
<protein>
    <submittedName>
        <fullName evidence="2">Uncharacterized protein</fullName>
    </submittedName>
</protein>
<feature type="transmembrane region" description="Helical" evidence="1">
    <location>
        <begin position="52"/>
        <end position="74"/>
    </location>
</feature>
<dbReference type="RefSeq" id="WP_380702283.1">
    <property type="nucleotide sequence ID" value="NZ_JBHSAP010000007.1"/>
</dbReference>
<organism evidence="2 3">
    <name type="scientific">Salinithrix halophila</name>
    <dbReference type="NCBI Taxonomy" id="1485204"/>
    <lineage>
        <taxon>Bacteria</taxon>
        <taxon>Bacillati</taxon>
        <taxon>Bacillota</taxon>
        <taxon>Bacilli</taxon>
        <taxon>Bacillales</taxon>
        <taxon>Thermoactinomycetaceae</taxon>
        <taxon>Salinithrix</taxon>
    </lineage>
</organism>
<keyword evidence="1" id="KW-0812">Transmembrane</keyword>
<reference evidence="3" key="1">
    <citation type="journal article" date="2019" name="Int. J. Syst. Evol. Microbiol.">
        <title>The Global Catalogue of Microorganisms (GCM) 10K type strain sequencing project: providing services to taxonomists for standard genome sequencing and annotation.</title>
        <authorList>
            <consortium name="The Broad Institute Genomics Platform"/>
            <consortium name="The Broad Institute Genome Sequencing Center for Infectious Disease"/>
            <person name="Wu L."/>
            <person name="Ma J."/>
        </authorList>
    </citation>
    <scope>NUCLEOTIDE SEQUENCE [LARGE SCALE GENOMIC DNA]</scope>
    <source>
        <strain evidence="3">IBRC-M 10813</strain>
    </source>
</reference>
<gene>
    <name evidence="2" type="ORF">ACFOUO_03765</name>
</gene>
<evidence type="ECO:0000313" key="3">
    <source>
        <dbReference type="Proteomes" id="UP001595843"/>
    </source>
</evidence>
<evidence type="ECO:0000313" key="2">
    <source>
        <dbReference type="EMBL" id="MFC4075919.1"/>
    </source>
</evidence>
<evidence type="ECO:0000256" key="1">
    <source>
        <dbReference type="SAM" id="Phobius"/>
    </source>
</evidence>
<feature type="transmembrane region" description="Helical" evidence="1">
    <location>
        <begin position="12"/>
        <end position="32"/>
    </location>
</feature>
<feature type="transmembrane region" description="Helical" evidence="1">
    <location>
        <begin position="81"/>
        <end position="100"/>
    </location>
</feature>
<proteinExistence type="predicted"/>
<dbReference type="EMBL" id="JBHSAP010000007">
    <property type="protein sequence ID" value="MFC4075919.1"/>
    <property type="molecule type" value="Genomic_DNA"/>
</dbReference>
<accession>A0ABV8JBG9</accession>
<feature type="transmembrane region" description="Helical" evidence="1">
    <location>
        <begin position="106"/>
        <end position="124"/>
    </location>
</feature>
<name>A0ABV8JBG9_9BACL</name>